<dbReference type="EMBL" id="JACBZX010000001">
    <property type="protein sequence ID" value="NYG37884.1"/>
    <property type="molecule type" value="Genomic_DNA"/>
</dbReference>
<gene>
    <name evidence="3" type="ORF">BJY28_002353</name>
</gene>
<dbReference type="Proteomes" id="UP000592181">
    <property type="component" value="Unassembled WGS sequence"/>
</dbReference>
<evidence type="ECO:0000259" key="2">
    <source>
        <dbReference type="Pfam" id="PF18726"/>
    </source>
</evidence>
<feature type="domain" description="SAV-6107-like HEPN" evidence="2">
    <location>
        <begin position="50"/>
        <end position="142"/>
    </location>
</feature>
<dbReference type="RefSeq" id="WP_218875314.1">
    <property type="nucleotide sequence ID" value="NZ_JACBZX010000001.1"/>
</dbReference>
<dbReference type="Pfam" id="PF18726">
    <property type="entry name" value="HEPN_SAV_6107"/>
    <property type="match status" value="1"/>
</dbReference>
<protein>
    <recommendedName>
        <fullName evidence="2">SAV-6107-like HEPN domain-containing protein</fullName>
    </recommendedName>
</protein>
<keyword evidence="4" id="KW-1185">Reference proteome</keyword>
<name>A0A852XBT4_9MICO</name>
<feature type="region of interest" description="Disordered" evidence="1">
    <location>
        <begin position="1"/>
        <end position="27"/>
    </location>
</feature>
<reference evidence="3 4" key="1">
    <citation type="submission" date="2020-07" db="EMBL/GenBank/DDBJ databases">
        <title>Sequencing the genomes of 1000 actinobacteria strains.</title>
        <authorList>
            <person name="Klenk H.-P."/>
        </authorList>
    </citation>
    <scope>NUCLEOTIDE SEQUENCE [LARGE SCALE GENOMIC DNA]</scope>
    <source>
        <strain evidence="3 4">DSM 24723</strain>
    </source>
</reference>
<dbReference type="AlphaFoldDB" id="A0A852XBT4"/>
<organism evidence="3 4">
    <name type="scientific">Janibacter alkaliphilus</name>
    <dbReference type="NCBI Taxonomy" id="1069963"/>
    <lineage>
        <taxon>Bacteria</taxon>
        <taxon>Bacillati</taxon>
        <taxon>Actinomycetota</taxon>
        <taxon>Actinomycetes</taxon>
        <taxon>Micrococcales</taxon>
        <taxon>Intrasporangiaceae</taxon>
        <taxon>Janibacter</taxon>
    </lineage>
</organism>
<proteinExistence type="predicted"/>
<accession>A0A852XBT4</accession>
<dbReference type="InterPro" id="IPR040891">
    <property type="entry name" value="HEPN_SAV_6107"/>
</dbReference>
<sequence>MMRTTSTPTSGTATTGTATTGTSTPSPLTLPSVTTAMDLLAAAGQSLGEAHWAATLHARYASTRVAVLRAAAAVLAVRGGPHRGRGPTPVWELLPRLAPELTEWAEHFAAALPEDPADGRGPVCVRVVDDLLRDGEEFTRIVARTLGLPPVPVTADLTTLTG</sequence>
<evidence type="ECO:0000313" key="4">
    <source>
        <dbReference type="Proteomes" id="UP000592181"/>
    </source>
</evidence>
<evidence type="ECO:0000256" key="1">
    <source>
        <dbReference type="SAM" id="MobiDB-lite"/>
    </source>
</evidence>
<comment type="caution">
    <text evidence="3">The sequence shown here is derived from an EMBL/GenBank/DDBJ whole genome shotgun (WGS) entry which is preliminary data.</text>
</comment>
<evidence type="ECO:0000313" key="3">
    <source>
        <dbReference type="EMBL" id="NYG37884.1"/>
    </source>
</evidence>